<keyword evidence="3" id="KW-1185">Reference proteome</keyword>
<dbReference type="RefSeq" id="WP_210652443.1">
    <property type="nucleotide sequence ID" value="NZ_JAGKQQ010000001.1"/>
</dbReference>
<protein>
    <submittedName>
        <fullName evidence="2">DUF1573 domain-containing protein</fullName>
    </submittedName>
</protein>
<comment type="caution">
    <text evidence="2">The sequence shown here is derived from an EMBL/GenBank/DDBJ whole genome shotgun (WGS) entry which is preliminary data.</text>
</comment>
<name>A0ABS5BKS5_9BACT</name>
<evidence type="ECO:0000313" key="2">
    <source>
        <dbReference type="EMBL" id="MBP3954306.1"/>
    </source>
</evidence>
<evidence type="ECO:0000313" key="3">
    <source>
        <dbReference type="Proteomes" id="UP000676565"/>
    </source>
</evidence>
<evidence type="ECO:0000259" key="1">
    <source>
        <dbReference type="PROSITE" id="PS50990"/>
    </source>
</evidence>
<dbReference type="PROSITE" id="PS51257">
    <property type="entry name" value="PROKAR_LIPOPROTEIN"/>
    <property type="match status" value="1"/>
</dbReference>
<accession>A0ABS5BKS5</accession>
<dbReference type="InterPro" id="IPR005074">
    <property type="entry name" value="Peptidase_C39"/>
</dbReference>
<dbReference type="EMBL" id="JAGKQQ010000001">
    <property type="protein sequence ID" value="MBP3954306.1"/>
    <property type="molecule type" value="Genomic_DNA"/>
</dbReference>
<reference evidence="2 3" key="1">
    <citation type="submission" date="2021-04" db="EMBL/GenBank/DDBJ databases">
        <authorList>
            <person name="Ivanova A."/>
        </authorList>
    </citation>
    <scope>NUCLEOTIDE SEQUENCE [LARGE SCALE GENOMIC DNA]</scope>
    <source>
        <strain evidence="2 3">G18</strain>
    </source>
</reference>
<proteinExistence type="predicted"/>
<dbReference type="Gene3D" id="3.90.70.10">
    <property type="entry name" value="Cysteine proteinases"/>
    <property type="match status" value="1"/>
</dbReference>
<dbReference type="PROSITE" id="PS50990">
    <property type="entry name" value="PEPTIDASE_C39"/>
    <property type="match status" value="1"/>
</dbReference>
<feature type="domain" description="Peptidase C39" evidence="1">
    <location>
        <begin position="30"/>
        <end position="157"/>
    </location>
</feature>
<dbReference type="Pfam" id="PF03412">
    <property type="entry name" value="Peptidase_C39"/>
    <property type="match status" value="1"/>
</dbReference>
<dbReference type="Proteomes" id="UP000676565">
    <property type="component" value="Unassembled WGS sequence"/>
</dbReference>
<sequence>MRNQKIGLFALLSGAGIIVACSLAFNRNGRAANAPADCGARSLARVCEADERPVDLDTLRQLTKTTSEGTTLLEIKNAAESLGFEARGVKIAHEDLVQCLGKKRSYAILHLNRGHFVAAIGVAEDGRLNLTDAPEGSQFFSELELRDRGWSGYALLLNPKPDDKSTLKLESDHLDLGKLRIGEEKAFQVQVHNNGDREARIESIEAGCGCINIGAKNPAIGSPVLSANL</sequence>
<gene>
    <name evidence="2" type="ORF">J8F10_03220</name>
</gene>
<organism evidence="2 3">
    <name type="scientific">Gemmata palustris</name>
    <dbReference type="NCBI Taxonomy" id="2822762"/>
    <lineage>
        <taxon>Bacteria</taxon>
        <taxon>Pseudomonadati</taxon>
        <taxon>Planctomycetota</taxon>
        <taxon>Planctomycetia</taxon>
        <taxon>Gemmatales</taxon>
        <taxon>Gemmataceae</taxon>
        <taxon>Gemmata</taxon>
    </lineage>
</organism>